<keyword evidence="1" id="KW-0472">Membrane</keyword>
<evidence type="ECO:0000256" key="1">
    <source>
        <dbReference type="SAM" id="Phobius"/>
    </source>
</evidence>
<dbReference type="AlphaFoldDB" id="A0A556QL95"/>
<name>A0A556QL95_9BACT</name>
<keyword evidence="1" id="KW-0812">Transmembrane</keyword>
<dbReference type="Proteomes" id="UP000315648">
    <property type="component" value="Unassembled WGS sequence"/>
</dbReference>
<dbReference type="Pfam" id="PF11381">
    <property type="entry name" value="DUF3185"/>
    <property type="match status" value="1"/>
</dbReference>
<keyword evidence="1" id="KW-1133">Transmembrane helix</keyword>
<evidence type="ECO:0000313" key="3">
    <source>
        <dbReference type="Proteomes" id="UP000315648"/>
    </source>
</evidence>
<dbReference type="EMBL" id="VMBG01000002">
    <property type="protein sequence ID" value="TSJ77414.1"/>
    <property type="molecule type" value="Genomic_DNA"/>
</dbReference>
<dbReference type="InterPro" id="IPR021521">
    <property type="entry name" value="DUF3185"/>
</dbReference>
<proteinExistence type="predicted"/>
<feature type="transmembrane region" description="Helical" evidence="1">
    <location>
        <begin position="44"/>
        <end position="62"/>
    </location>
</feature>
<keyword evidence="3" id="KW-1185">Reference proteome</keyword>
<reference evidence="2 3" key="1">
    <citation type="submission" date="2019-07" db="EMBL/GenBank/DDBJ databases">
        <title>Description of 53C-WASEF.</title>
        <authorList>
            <person name="Pitt A."/>
            <person name="Hahn M.W."/>
        </authorList>
    </citation>
    <scope>NUCLEOTIDE SEQUENCE [LARGE SCALE GENOMIC DNA]</scope>
    <source>
        <strain evidence="2 3">53C-WASEF</strain>
    </source>
</reference>
<accession>A0A556QL95</accession>
<evidence type="ECO:0000313" key="2">
    <source>
        <dbReference type="EMBL" id="TSJ77414.1"/>
    </source>
</evidence>
<sequence>MNKPVSIAILVIGVILLVYGISAGDSIASSVKEGVTGTPTDKSLWLIIGGAVGIIVGGFGVFRGGKS</sequence>
<dbReference type="RefSeq" id="WP_144353816.1">
    <property type="nucleotide sequence ID" value="NZ_CBCRVV010000008.1"/>
</dbReference>
<comment type="caution">
    <text evidence="2">The sequence shown here is derived from an EMBL/GenBank/DDBJ whole genome shotgun (WGS) entry which is preliminary data.</text>
</comment>
<protein>
    <submittedName>
        <fullName evidence="2">DUF3185 family protein</fullName>
    </submittedName>
</protein>
<organism evidence="2 3">
    <name type="scientific">Rariglobus hedericola</name>
    <dbReference type="NCBI Taxonomy" id="2597822"/>
    <lineage>
        <taxon>Bacteria</taxon>
        <taxon>Pseudomonadati</taxon>
        <taxon>Verrucomicrobiota</taxon>
        <taxon>Opitutia</taxon>
        <taxon>Opitutales</taxon>
        <taxon>Opitutaceae</taxon>
        <taxon>Rariglobus</taxon>
    </lineage>
</organism>
<gene>
    <name evidence="2" type="ORF">FPL22_15095</name>
</gene>